<protein>
    <submittedName>
        <fullName evidence="1">Uncharacterized protein</fullName>
    </submittedName>
</protein>
<gene>
    <name evidence="1" type="ORF">B0H15DRAFT_281868</name>
</gene>
<keyword evidence="2" id="KW-1185">Reference proteome</keyword>
<name>A0AAD6U476_9AGAR</name>
<proteinExistence type="predicted"/>
<comment type="caution">
    <text evidence="1">The sequence shown here is derived from an EMBL/GenBank/DDBJ whole genome shotgun (WGS) entry which is preliminary data.</text>
</comment>
<evidence type="ECO:0000313" key="1">
    <source>
        <dbReference type="EMBL" id="KAJ7089292.1"/>
    </source>
</evidence>
<accession>A0AAD6U476</accession>
<sequence length="222" mass="24178">MAGDALNSLNASPNLVVIRRRGRRSSTLHPPVSSAHACASAYGAGPADTKYGFEAEETRSTPAASSSNFGYKDVARFHASYKTRIAADLLFNLSGTVQASSARRAISARYSWRRRGTQYAKSKSSSRISTIGNLSPYGPALKKTAWGLGEREGGKERARVATQAHDNVPRRSHRNVGLRYEGGISHEDDGASLNVTMSEYLSTQQWRSIPLISVHFVPRKPN</sequence>
<evidence type="ECO:0000313" key="2">
    <source>
        <dbReference type="Proteomes" id="UP001222325"/>
    </source>
</evidence>
<organism evidence="1 2">
    <name type="scientific">Mycena belliarum</name>
    <dbReference type="NCBI Taxonomy" id="1033014"/>
    <lineage>
        <taxon>Eukaryota</taxon>
        <taxon>Fungi</taxon>
        <taxon>Dikarya</taxon>
        <taxon>Basidiomycota</taxon>
        <taxon>Agaricomycotina</taxon>
        <taxon>Agaricomycetes</taxon>
        <taxon>Agaricomycetidae</taxon>
        <taxon>Agaricales</taxon>
        <taxon>Marasmiineae</taxon>
        <taxon>Mycenaceae</taxon>
        <taxon>Mycena</taxon>
    </lineage>
</organism>
<dbReference type="AlphaFoldDB" id="A0AAD6U476"/>
<dbReference type="Proteomes" id="UP001222325">
    <property type="component" value="Unassembled WGS sequence"/>
</dbReference>
<reference evidence="1" key="1">
    <citation type="submission" date="2023-03" db="EMBL/GenBank/DDBJ databases">
        <title>Massive genome expansion in bonnet fungi (Mycena s.s.) driven by repeated elements and novel gene families across ecological guilds.</title>
        <authorList>
            <consortium name="Lawrence Berkeley National Laboratory"/>
            <person name="Harder C.B."/>
            <person name="Miyauchi S."/>
            <person name="Viragh M."/>
            <person name="Kuo A."/>
            <person name="Thoen E."/>
            <person name="Andreopoulos B."/>
            <person name="Lu D."/>
            <person name="Skrede I."/>
            <person name="Drula E."/>
            <person name="Henrissat B."/>
            <person name="Morin E."/>
            <person name="Kohler A."/>
            <person name="Barry K."/>
            <person name="LaButti K."/>
            <person name="Morin E."/>
            <person name="Salamov A."/>
            <person name="Lipzen A."/>
            <person name="Mereny Z."/>
            <person name="Hegedus B."/>
            <person name="Baldrian P."/>
            <person name="Stursova M."/>
            <person name="Weitz H."/>
            <person name="Taylor A."/>
            <person name="Grigoriev I.V."/>
            <person name="Nagy L.G."/>
            <person name="Martin F."/>
            <person name="Kauserud H."/>
        </authorList>
    </citation>
    <scope>NUCLEOTIDE SEQUENCE</scope>
    <source>
        <strain evidence="1">CBHHK173m</strain>
    </source>
</reference>
<dbReference type="EMBL" id="JARJCN010000024">
    <property type="protein sequence ID" value="KAJ7089292.1"/>
    <property type="molecule type" value="Genomic_DNA"/>
</dbReference>